<sequence>MPKEGSNSRSRIAIASGAEMRIKNTQSCIEESIRCIACRTPRVTGEPAAQRNSIFVHAQRRGLAQFGRHLWCLEYYLAVGNG</sequence>
<evidence type="ECO:0000313" key="1">
    <source>
        <dbReference type="EMBL" id="GBP30372.1"/>
    </source>
</evidence>
<dbReference type="EMBL" id="BGZK01000232">
    <property type="protein sequence ID" value="GBP30372.1"/>
    <property type="molecule type" value="Genomic_DNA"/>
</dbReference>
<keyword evidence="2" id="KW-1185">Reference proteome</keyword>
<comment type="caution">
    <text evidence="1">The sequence shown here is derived from an EMBL/GenBank/DDBJ whole genome shotgun (WGS) entry which is preliminary data.</text>
</comment>
<name>A0A4C1UWK4_EUMVA</name>
<evidence type="ECO:0000313" key="2">
    <source>
        <dbReference type="Proteomes" id="UP000299102"/>
    </source>
</evidence>
<accession>A0A4C1UWK4</accession>
<dbReference type="Proteomes" id="UP000299102">
    <property type="component" value="Unassembled WGS sequence"/>
</dbReference>
<organism evidence="1 2">
    <name type="scientific">Eumeta variegata</name>
    <name type="common">Bagworm moth</name>
    <name type="synonym">Eumeta japonica</name>
    <dbReference type="NCBI Taxonomy" id="151549"/>
    <lineage>
        <taxon>Eukaryota</taxon>
        <taxon>Metazoa</taxon>
        <taxon>Ecdysozoa</taxon>
        <taxon>Arthropoda</taxon>
        <taxon>Hexapoda</taxon>
        <taxon>Insecta</taxon>
        <taxon>Pterygota</taxon>
        <taxon>Neoptera</taxon>
        <taxon>Endopterygota</taxon>
        <taxon>Lepidoptera</taxon>
        <taxon>Glossata</taxon>
        <taxon>Ditrysia</taxon>
        <taxon>Tineoidea</taxon>
        <taxon>Psychidae</taxon>
        <taxon>Oiketicinae</taxon>
        <taxon>Eumeta</taxon>
    </lineage>
</organism>
<protein>
    <submittedName>
        <fullName evidence="1">Uncharacterized protein</fullName>
    </submittedName>
</protein>
<proteinExistence type="predicted"/>
<reference evidence="1 2" key="1">
    <citation type="journal article" date="2019" name="Commun. Biol.">
        <title>The bagworm genome reveals a unique fibroin gene that provides high tensile strength.</title>
        <authorList>
            <person name="Kono N."/>
            <person name="Nakamura H."/>
            <person name="Ohtoshi R."/>
            <person name="Tomita M."/>
            <person name="Numata K."/>
            <person name="Arakawa K."/>
        </authorList>
    </citation>
    <scope>NUCLEOTIDE SEQUENCE [LARGE SCALE GENOMIC DNA]</scope>
</reference>
<dbReference type="AlphaFoldDB" id="A0A4C1UWK4"/>
<gene>
    <name evidence="1" type="ORF">EVAR_18171_1</name>
</gene>